<dbReference type="InterPro" id="IPR036691">
    <property type="entry name" value="Endo/exonu/phosph_ase_sf"/>
</dbReference>
<comment type="similarity">
    <text evidence="1">Belongs to the DNase I family.</text>
</comment>
<evidence type="ECO:0000256" key="3">
    <source>
        <dbReference type="ARBA" id="ARBA00022801"/>
    </source>
</evidence>
<dbReference type="PANTHER" id="PTHR11371:SF31">
    <property type="entry name" value="EXTRACELLULAR NUCLEASE"/>
    <property type="match status" value="1"/>
</dbReference>
<dbReference type="SMART" id="SM00476">
    <property type="entry name" value="DNaseIc"/>
    <property type="match status" value="1"/>
</dbReference>
<proteinExistence type="inferred from homology"/>
<dbReference type="InterPro" id="IPR016202">
    <property type="entry name" value="DNase_I"/>
</dbReference>
<reference evidence="5" key="1">
    <citation type="submission" date="2014-12" db="EMBL/GenBank/DDBJ databases">
        <title>Insight into the proteome of Arion vulgaris.</title>
        <authorList>
            <person name="Aradska J."/>
            <person name="Bulat T."/>
            <person name="Smidak R."/>
            <person name="Sarate P."/>
            <person name="Gangsoo J."/>
            <person name="Sialana F."/>
            <person name="Bilban M."/>
            <person name="Lubec G."/>
        </authorList>
    </citation>
    <scope>NUCLEOTIDE SEQUENCE</scope>
    <source>
        <tissue evidence="5">Skin</tissue>
    </source>
</reference>
<dbReference type="PANTHER" id="PTHR11371">
    <property type="entry name" value="DEOXYRIBONUCLEASE"/>
    <property type="match status" value="1"/>
</dbReference>
<dbReference type="InterPro" id="IPR005135">
    <property type="entry name" value="Endo/exonuclease/phosphatase"/>
</dbReference>
<dbReference type="Gene3D" id="3.60.10.10">
    <property type="entry name" value="Endonuclease/exonuclease/phosphatase"/>
    <property type="match status" value="1"/>
</dbReference>
<keyword evidence="2" id="KW-0540">Nuclease</keyword>
<dbReference type="GO" id="GO:0004530">
    <property type="term" value="F:deoxyribonuclease I activity"/>
    <property type="evidence" value="ECO:0007669"/>
    <property type="project" value="TreeGrafter"/>
</dbReference>
<dbReference type="GO" id="GO:0003677">
    <property type="term" value="F:DNA binding"/>
    <property type="evidence" value="ECO:0007669"/>
    <property type="project" value="TreeGrafter"/>
</dbReference>
<feature type="domain" description="Endonuclease/exonuclease/phosphatase" evidence="4">
    <location>
        <begin position="26"/>
        <end position="126"/>
    </location>
</feature>
<accession>A0A0B6Y9T8</accession>
<keyword evidence="3" id="KW-0378">Hydrolase</keyword>
<evidence type="ECO:0000256" key="2">
    <source>
        <dbReference type="ARBA" id="ARBA00022722"/>
    </source>
</evidence>
<sequence>SQPGTAFIGIHIQPKHAAAEMGHMARVSEFILQHWKTDKAVILGDMNADCRYMSRSALAQTPLKTEPGFTWLIPDTADTTVSCYTDCAYDRIIVTDAVVVHGRASVFNFDTEYFLTYDEALAVSDHYPVEVQIC</sequence>
<dbReference type="PRINTS" id="PR00130">
    <property type="entry name" value="DNASEI"/>
</dbReference>
<gene>
    <name evidence="5" type="primary">ORF15962</name>
</gene>
<dbReference type="EMBL" id="HACG01005360">
    <property type="protein sequence ID" value="CEK52225.1"/>
    <property type="molecule type" value="Transcribed_RNA"/>
</dbReference>
<dbReference type="GO" id="GO:0005634">
    <property type="term" value="C:nucleus"/>
    <property type="evidence" value="ECO:0007669"/>
    <property type="project" value="TreeGrafter"/>
</dbReference>
<evidence type="ECO:0000313" key="5">
    <source>
        <dbReference type="EMBL" id="CEK52225.1"/>
    </source>
</evidence>
<feature type="non-terminal residue" evidence="5">
    <location>
        <position position="1"/>
    </location>
</feature>
<organism evidence="5">
    <name type="scientific">Arion vulgaris</name>
    <dbReference type="NCBI Taxonomy" id="1028688"/>
    <lineage>
        <taxon>Eukaryota</taxon>
        <taxon>Metazoa</taxon>
        <taxon>Spiralia</taxon>
        <taxon>Lophotrochozoa</taxon>
        <taxon>Mollusca</taxon>
        <taxon>Gastropoda</taxon>
        <taxon>Heterobranchia</taxon>
        <taxon>Euthyneura</taxon>
        <taxon>Panpulmonata</taxon>
        <taxon>Eupulmonata</taxon>
        <taxon>Stylommatophora</taxon>
        <taxon>Helicina</taxon>
        <taxon>Arionoidea</taxon>
        <taxon>Arionidae</taxon>
        <taxon>Arion</taxon>
    </lineage>
</organism>
<dbReference type="AlphaFoldDB" id="A0A0B6Y9T8"/>
<dbReference type="SUPFAM" id="SSF56219">
    <property type="entry name" value="DNase I-like"/>
    <property type="match status" value="1"/>
</dbReference>
<protein>
    <recommendedName>
        <fullName evidence="4">Endonuclease/exonuclease/phosphatase domain-containing protein</fullName>
    </recommendedName>
</protein>
<dbReference type="GO" id="GO:0006308">
    <property type="term" value="P:DNA catabolic process"/>
    <property type="evidence" value="ECO:0007669"/>
    <property type="project" value="InterPro"/>
</dbReference>
<name>A0A0B6Y9T8_9EUPU</name>
<evidence type="ECO:0000256" key="1">
    <source>
        <dbReference type="ARBA" id="ARBA00007359"/>
    </source>
</evidence>
<evidence type="ECO:0000259" key="4">
    <source>
        <dbReference type="Pfam" id="PF03372"/>
    </source>
</evidence>
<dbReference type="Pfam" id="PF03372">
    <property type="entry name" value="Exo_endo_phos"/>
    <property type="match status" value="1"/>
</dbReference>